<proteinExistence type="predicted"/>
<accession>A0A1C8ZLP0</accession>
<evidence type="ECO:0000256" key="1">
    <source>
        <dbReference type="SAM" id="Phobius"/>
    </source>
</evidence>
<dbReference type="RefSeq" id="WP_046548510.1">
    <property type="nucleotide sequence ID" value="NZ_CABVQJ010000038.1"/>
</dbReference>
<dbReference type="Proteomes" id="UP000269271">
    <property type="component" value="Unassembled WGS sequence"/>
</dbReference>
<accession>A0A0G3YVA0</accession>
<keyword evidence="1" id="KW-0472">Membrane</keyword>
<sequence length="150" mass="15923">MASESARADAHQTETRIAKGIVFTVLGACMLVAAALTARSTSEFLRTSIVVPGRVIKLNAGRHHPEIAFTTLAGEHVEYAQGGDVSVEDGAAVEVRYTPDAPRMSARMNTFGAIWGTALTIGGMGGVFFSCGVGQLWSGIRAWRSARKQQ</sequence>
<gene>
    <name evidence="2" type="ORF">DF037_04795</name>
</gene>
<dbReference type="AlphaFoldDB" id="A0A0G3YVA0"/>
<comment type="caution">
    <text evidence="2">The sequence shown here is derived from an EMBL/GenBank/DDBJ whole genome shotgun (WGS) entry which is preliminary data.</text>
</comment>
<name>A0A0G3YVA0_9BURK</name>
<keyword evidence="1" id="KW-0812">Transmembrane</keyword>
<feature type="transmembrane region" description="Helical" evidence="1">
    <location>
        <begin position="20"/>
        <end position="38"/>
    </location>
</feature>
<evidence type="ECO:0000313" key="2">
    <source>
        <dbReference type="EMBL" id="RQT35016.1"/>
    </source>
</evidence>
<feature type="transmembrane region" description="Helical" evidence="1">
    <location>
        <begin position="113"/>
        <end position="137"/>
    </location>
</feature>
<reference evidence="2 3" key="1">
    <citation type="submission" date="2018-08" db="EMBL/GenBank/DDBJ databases">
        <title>Comparative analysis of Burkholderia isolates from Puerto Rico.</title>
        <authorList>
            <person name="Hall C."/>
            <person name="Sahl J."/>
            <person name="Wagner D."/>
        </authorList>
    </citation>
    <scope>NUCLEOTIDE SEQUENCE [LARGE SCALE GENOMIC DNA]</scope>
    <source>
        <strain evidence="2 3">Bp9001</strain>
    </source>
</reference>
<keyword evidence="1" id="KW-1133">Transmembrane helix</keyword>
<organism evidence="2 3">
    <name type="scientific">Burkholderia contaminans</name>
    <dbReference type="NCBI Taxonomy" id="488447"/>
    <lineage>
        <taxon>Bacteria</taxon>
        <taxon>Pseudomonadati</taxon>
        <taxon>Pseudomonadota</taxon>
        <taxon>Betaproteobacteria</taxon>
        <taxon>Burkholderiales</taxon>
        <taxon>Burkholderiaceae</taxon>
        <taxon>Burkholderia</taxon>
        <taxon>Burkholderia cepacia complex</taxon>
    </lineage>
</organism>
<dbReference type="KEGG" id="bcon:NL30_06605"/>
<evidence type="ECO:0000313" key="3">
    <source>
        <dbReference type="Proteomes" id="UP000269271"/>
    </source>
</evidence>
<protein>
    <submittedName>
        <fullName evidence="2">DUF3592 domain-containing protein</fullName>
    </submittedName>
</protein>
<dbReference type="EMBL" id="QTQX01000003">
    <property type="protein sequence ID" value="RQT35016.1"/>
    <property type="molecule type" value="Genomic_DNA"/>
</dbReference>